<accession>A0ABT8IV77</accession>
<reference evidence="6" key="1">
    <citation type="submission" date="2023-03" db="EMBL/GenBank/DDBJ databases">
        <title>MT1 and MT2 Draft Genomes of Novel Species.</title>
        <authorList>
            <person name="Venkateswaran K."/>
        </authorList>
    </citation>
    <scope>NUCLEOTIDE SEQUENCE</scope>
    <source>
        <strain evidence="6">F6_8S_P_1A</strain>
    </source>
</reference>
<evidence type="ECO:0000259" key="5">
    <source>
        <dbReference type="Pfam" id="PF06268"/>
    </source>
</evidence>
<feature type="signal peptide" evidence="4">
    <location>
        <begin position="1"/>
        <end position="28"/>
    </location>
</feature>
<evidence type="ECO:0000256" key="2">
    <source>
        <dbReference type="ARBA" id="ARBA00022490"/>
    </source>
</evidence>
<evidence type="ECO:0000256" key="1">
    <source>
        <dbReference type="ARBA" id="ARBA00004496"/>
    </source>
</evidence>
<dbReference type="EMBL" id="JAROCB010000001">
    <property type="protein sequence ID" value="MDN4596602.1"/>
    <property type="molecule type" value="Genomic_DNA"/>
</dbReference>
<dbReference type="RefSeq" id="WP_301216800.1">
    <property type="nucleotide sequence ID" value="NZ_JAROCB010000001.1"/>
</dbReference>
<name>A0ABT8IV77_9MICO</name>
<evidence type="ECO:0000313" key="6">
    <source>
        <dbReference type="EMBL" id="MDN4596602.1"/>
    </source>
</evidence>
<keyword evidence="3" id="KW-0009">Actin-binding</keyword>
<dbReference type="Proteomes" id="UP001174210">
    <property type="component" value="Unassembled WGS sequence"/>
</dbReference>
<keyword evidence="4" id="KW-0732">Signal</keyword>
<sequence length="190" mass="19774">MRSRIAGIAATAAVAAGIGLFSAVPAQATPIEYGITNYCPIPSGNFTFKNAWTGFYMSARLDNAGTPVIAGNNQTFASTWEEFTLSLVGSNTYKTSSTECTYALKASNGKYVSAAPDGSRLVADRTAASTWELFSLVNNGGQSRSLLAKSNGKLVQVQPDGNTLAATGTNTGSPSAQFSLGGKAAWYTPY</sequence>
<organism evidence="6 7">
    <name type="scientific">Leifsonia virtsii</name>
    <dbReference type="NCBI Taxonomy" id="3035915"/>
    <lineage>
        <taxon>Bacteria</taxon>
        <taxon>Bacillati</taxon>
        <taxon>Actinomycetota</taxon>
        <taxon>Actinomycetes</taxon>
        <taxon>Micrococcales</taxon>
        <taxon>Microbacteriaceae</taxon>
        <taxon>Leifsonia</taxon>
    </lineage>
</organism>
<comment type="subcellular location">
    <subcellularLocation>
        <location evidence="1">Cytoplasm</location>
    </subcellularLocation>
</comment>
<keyword evidence="7" id="KW-1185">Reference proteome</keyword>
<evidence type="ECO:0000256" key="3">
    <source>
        <dbReference type="ARBA" id="ARBA00023203"/>
    </source>
</evidence>
<evidence type="ECO:0000256" key="4">
    <source>
        <dbReference type="SAM" id="SignalP"/>
    </source>
</evidence>
<feature type="chain" id="PRO_5045959160" description="Fascin-like domain-containing protein" evidence="4">
    <location>
        <begin position="29"/>
        <end position="190"/>
    </location>
</feature>
<proteinExistence type="predicted"/>
<dbReference type="InterPro" id="IPR008999">
    <property type="entry name" value="Actin-crosslinking"/>
</dbReference>
<protein>
    <recommendedName>
        <fullName evidence="5">Fascin-like domain-containing protein</fullName>
    </recommendedName>
</protein>
<gene>
    <name evidence="6" type="ORF">P5G59_05580</name>
</gene>
<evidence type="ECO:0000313" key="7">
    <source>
        <dbReference type="Proteomes" id="UP001174210"/>
    </source>
</evidence>
<dbReference type="SUPFAM" id="SSF50405">
    <property type="entry name" value="Actin-crosslinking proteins"/>
    <property type="match status" value="1"/>
</dbReference>
<dbReference type="Gene3D" id="2.80.10.50">
    <property type="match status" value="1"/>
</dbReference>
<feature type="domain" description="Fascin-like" evidence="5">
    <location>
        <begin position="99"/>
        <end position="179"/>
    </location>
</feature>
<dbReference type="InterPro" id="IPR022768">
    <property type="entry name" value="Fascin-like_dom"/>
</dbReference>
<keyword evidence="2" id="KW-0963">Cytoplasm</keyword>
<comment type="caution">
    <text evidence="6">The sequence shown here is derived from an EMBL/GenBank/DDBJ whole genome shotgun (WGS) entry which is preliminary data.</text>
</comment>
<dbReference type="Pfam" id="PF06268">
    <property type="entry name" value="Fascin"/>
    <property type="match status" value="1"/>
</dbReference>
<dbReference type="CDD" id="cd00257">
    <property type="entry name" value="beta-trefoil_FSCN-like"/>
    <property type="match status" value="1"/>
</dbReference>